<dbReference type="EC" id="6.3.5.-" evidence="1"/>
<dbReference type="EMBL" id="CP004146">
    <property type="protein sequence ID" value="AHH03319.1"/>
    <property type="molecule type" value="Genomic_DNA"/>
</dbReference>
<keyword evidence="1" id="KW-0436">Ligase</keyword>
<dbReference type="GO" id="GO:0016874">
    <property type="term" value="F:ligase activity"/>
    <property type="evidence" value="ECO:0007669"/>
    <property type="project" value="UniProtKB-KW"/>
</dbReference>
<evidence type="ECO:0000313" key="1">
    <source>
        <dbReference type="EMBL" id="AHH03319.1"/>
    </source>
</evidence>
<proteinExistence type="predicted"/>
<dbReference type="Proteomes" id="UP000019269">
    <property type="component" value="Chromosome"/>
</dbReference>
<name>A0ABM5PH57_9SPIR</name>
<organism evidence="1 2">
    <name type="scientific">Borrelia nietonii YOR</name>
    <dbReference type="NCBI Taxonomy" id="1293576"/>
    <lineage>
        <taxon>Bacteria</taxon>
        <taxon>Pseudomonadati</taxon>
        <taxon>Spirochaetota</taxon>
        <taxon>Spirochaetia</taxon>
        <taxon>Spirochaetales</taxon>
        <taxon>Borreliaceae</taxon>
        <taxon>Borrelia</taxon>
        <taxon>Borrelia nietonii</taxon>
    </lineage>
</organism>
<accession>A0ABM5PH57</accession>
<reference evidence="1" key="1">
    <citation type="submission" date="2013-02" db="EMBL/GenBank/DDBJ databases">
        <title>Comparative genomics of Borrelia species.</title>
        <authorList>
            <person name="Schwan T.G."/>
            <person name="Raffel S.J."/>
            <person name="Porcella S.F."/>
        </authorList>
    </citation>
    <scope>NUCLEOTIDE SEQUENCE [LARGE SCALE GENOMIC DNA]</scope>
    <source>
        <strain evidence="1">YOR</strain>
    </source>
</reference>
<keyword evidence="2" id="KW-1185">Reference proteome</keyword>
<gene>
    <name evidence="1" type="ORF">BHY_0368</name>
</gene>
<sequence>MRDIHLEDSLKLSLLKFSKSEELEFAIKFEKIVGMLNKISEFEIKDGIQKKHATFLI</sequence>
<protein>
    <submittedName>
        <fullName evidence="1">Glutamyl-tRNA(Gln) amidotransferase subunit C</fullName>
        <ecNumber evidence="1">6.3.5.-</ecNumber>
    </submittedName>
</protein>
<evidence type="ECO:0000313" key="2">
    <source>
        <dbReference type="Proteomes" id="UP000019269"/>
    </source>
</evidence>